<feature type="domain" description="Nudix hydrolase" evidence="3">
    <location>
        <begin position="12"/>
        <end position="152"/>
    </location>
</feature>
<name>A0ABW7N5R8_9BACT</name>
<dbReference type="Proteomes" id="UP001610063">
    <property type="component" value="Unassembled WGS sequence"/>
</dbReference>
<gene>
    <name evidence="4" type="ORF">ACHKAR_05515</name>
</gene>
<dbReference type="Gene3D" id="3.90.79.10">
    <property type="entry name" value="Nucleoside Triphosphate Pyrophosphohydrolase"/>
    <property type="match status" value="1"/>
</dbReference>
<dbReference type="Pfam" id="PF00293">
    <property type="entry name" value="NUDIX"/>
    <property type="match status" value="1"/>
</dbReference>
<reference evidence="4 5" key="1">
    <citation type="journal article" date="2013" name="Int. J. Syst. Evol. Microbiol.">
        <title>Marinoscillum luteum sp. nov., isolated from marine sediment.</title>
        <authorList>
            <person name="Cha I.T."/>
            <person name="Park S.J."/>
            <person name="Kim S.J."/>
            <person name="Kim J.G."/>
            <person name="Jung M.Y."/>
            <person name="Shin K.S."/>
            <person name="Kwon K.K."/>
            <person name="Yang S.H."/>
            <person name="Seo Y.S."/>
            <person name="Rhee S.K."/>
        </authorList>
    </citation>
    <scope>NUCLEOTIDE SEQUENCE [LARGE SCALE GENOMIC DNA]</scope>
    <source>
        <strain evidence="4 5">KCTC 23939</strain>
    </source>
</reference>
<accession>A0ABW7N5R8</accession>
<dbReference type="SUPFAM" id="SSF55811">
    <property type="entry name" value="Nudix"/>
    <property type="match status" value="1"/>
</dbReference>
<dbReference type="CDD" id="cd18880">
    <property type="entry name" value="NUDIX_ADPRase"/>
    <property type="match status" value="1"/>
</dbReference>
<evidence type="ECO:0000313" key="5">
    <source>
        <dbReference type="Proteomes" id="UP001610063"/>
    </source>
</evidence>
<dbReference type="PANTHER" id="PTHR43046:SF14">
    <property type="entry name" value="MUTT_NUDIX FAMILY PROTEIN"/>
    <property type="match status" value="1"/>
</dbReference>
<evidence type="ECO:0000313" key="4">
    <source>
        <dbReference type="EMBL" id="MFH6982883.1"/>
    </source>
</evidence>
<protein>
    <submittedName>
        <fullName evidence="4">NUDIX domain-containing protein</fullName>
    </submittedName>
</protein>
<evidence type="ECO:0000256" key="2">
    <source>
        <dbReference type="ARBA" id="ARBA00022801"/>
    </source>
</evidence>
<dbReference type="PANTHER" id="PTHR43046">
    <property type="entry name" value="GDP-MANNOSE MANNOSYL HYDROLASE"/>
    <property type="match status" value="1"/>
</dbReference>
<evidence type="ECO:0000259" key="3">
    <source>
        <dbReference type="PROSITE" id="PS51462"/>
    </source>
</evidence>
<dbReference type="InterPro" id="IPR000086">
    <property type="entry name" value="NUDIX_hydrolase_dom"/>
</dbReference>
<sequence length="166" mass="18804">MADSITKSIFEGRVRVRVCGILWEENAILMLKHKGIGPNGHLWSPPGGGIEFGESAEDALKKEFLEETGLTISVGQFLFVNEYQDNRHHAIELFFEVTRLAGEIKLGADPELPKNKQILEELRWLSFDEIKNMDSGFLHNAFGLTQEPNQITELRGFFKFANISIK</sequence>
<comment type="cofactor">
    <cofactor evidence="1">
        <name>Mg(2+)</name>
        <dbReference type="ChEBI" id="CHEBI:18420"/>
    </cofactor>
</comment>
<dbReference type="PRINTS" id="PR00502">
    <property type="entry name" value="NUDIXFAMILY"/>
</dbReference>
<dbReference type="PROSITE" id="PS51462">
    <property type="entry name" value="NUDIX"/>
    <property type="match status" value="1"/>
</dbReference>
<evidence type="ECO:0000256" key="1">
    <source>
        <dbReference type="ARBA" id="ARBA00001946"/>
    </source>
</evidence>
<dbReference type="InterPro" id="IPR015797">
    <property type="entry name" value="NUDIX_hydrolase-like_dom_sf"/>
</dbReference>
<dbReference type="InterPro" id="IPR020476">
    <property type="entry name" value="Nudix_hydrolase"/>
</dbReference>
<organism evidence="4 5">
    <name type="scientific">Marinoscillum luteum</name>
    <dbReference type="NCBI Taxonomy" id="861051"/>
    <lineage>
        <taxon>Bacteria</taxon>
        <taxon>Pseudomonadati</taxon>
        <taxon>Bacteroidota</taxon>
        <taxon>Cytophagia</taxon>
        <taxon>Cytophagales</taxon>
        <taxon>Reichenbachiellaceae</taxon>
        <taxon>Marinoscillum</taxon>
    </lineage>
</organism>
<dbReference type="RefSeq" id="WP_395416512.1">
    <property type="nucleotide sequence ID" value="NZ_JBIPKE010000013.1"/>
</dbReference>
<proteinExistence type="predicted"/>
<keyword evidence="2" id="KW-0378">Hydrolase</keyword>
<keyword evidence="5" id="KW-1185">Reference proteome</keyword>
<dbReference type="EMBL" id="JBIPKE010000013">
    <property type="protein sequence ID" value="MFH6982883.1"/>
    <property type="molecule type" value="Genomic_DNA"/>
</dbReference>
<comment type="caution">
    <text evidence="4">The sequence shown here is derived from an EMBL/GenBank/DDBJ whole genome shotgun (WGS) entry which is preliminary data.</text>
</comment>